<evidence type="ECO:0000256" key="6">
    <source>
        <dbReference type="SAM" id="Phobius"/>
    </source>
</evidence>
<feature type="transmembrane region" description="Helical" evidence="6">
    <location>
        <begin position="156"/>
        <end position="174"/>
    </location>
</feature>
<gene>
    <name evidence="7" type="ordered locus">Sulku_0585</name>
</gene>
<evidence type="ECO:0000256" key="2">
    <source>
        <dbReference type="ARBA" id="ARBA00022475"/>
    </source>
</evidence>
<feature type="transmembrane region" description="Helical" evidence="6">
    <location>
        <begin position="123"/>
        <end position="144"/>
    </location>
</feature>
<dbReference type="PANTHER" id="PTHR30250:SF11">
    <property type="entry name" value="O-ANTIGEN TRANSPORTER-RELATED"/>
    <property type="match status" value="1"/>
</dbReference>
<dbReference type="PANTHER" id="PTHR30250">
    <property type="entry name" value="PST FAMILY PREDICTED COLANIC ACID TRANSPORTER"/>
    <property type="match status" value="1"/>
</dbReference>
<dbReference type="Proteomes" id="UP000008721">
    <property type="component" value="Chromosome"/>
</dbReference>
<evidence type="ECO:0000256" key="4">
    <source>
        <dbReference type="ARBA" id="ARBA00022989"/>
    </source>
</evidence>
<feature type="transmembrane region" description="Helical" evidence="6">
    <location>
        <begin position="383"/>
        <end position="402"/>
    </location>
</feature>
<keyword evidence="3 6" id="KW-0812">Transmembrane</keyword>
<feature type="transmembrane region" description="Helical" evidence="6">
    <location>
        <begin position="266"/>
        <end position="288"/>
    </location>
</feature>
<keyword evidence="2" id="KW-1003">Cell membrane</keyword>
<dbReference type="KEGG" id="sku:Sulku_0585"/>
<sequence length="439" mass="49907">MTDKKNIVPFLIILSVLGYTLNILFHRFLTHQMEADAYGDFCIGLNVLEIAATLILFGTELSVMRYIPLSERASDSRMFIGWNFSFIRKVFMIYFLFVVMIFLSLIIIKIYDTELFDSVHTVVFMLLVAPFAALYALLIAYLNGKNNVLHSAIIDSIGRYILLWSVFVLAFNVAKIKAGSILLAGGYSFVFLILGFIALKVYNSKYEPIAPMKLLLLGQKEHSDQESQWKTSSIKYAFANIVFLIFLYIDKIILEITQLSEHVVGYYSVLVILVGFFVLISQASTYVLSPHISKFLHNPDSESELQALINKSNLVVFILTLNLFFIYLFFGERILGYYGKNGEYSGVYEALVYLAVSQIFLEIGKLALRFLLYGGFTDYINKVFVLCVVFLFVAGSTLTYFYGLNGIIAAHLSTSFFYMLAFIVKVKKEFGGLKVFSFY</sequence>
<evidence type="ECO:0000256" key="5">
    <source>
        <dbReference type="ARBA" id="ARBA00023136"/>
    </source>
</evidence>
<reference evidence="7 8" key="1">
    <citation type="journal article" date="2012" name="Stand. Genomic Sci.">
        <title>Complete genome sequence of the sulfur compounds oxidizing chemolithoautotroph Sulfuricurvum kujiense type strain (YK-1(T)).</title>
        <authorList>
            <person name="Han C."/>
            <person name="Kotsyurbenko O."/>
            <person name="Chertkov O."/>
            <person name="Held B."/>
            <person name="Lapidus A."/>
            <person name="Nolan M."/>
            <person name="Lucas S."/>
            <person name="Hammon N."/>
            <person name="Deshpande S."/>
            <person name="Cheng J.F."/>
            <person name="Tapia R."/>
            <person name="Goodwin L.A."/>
            <person name="Pitluck S."/>
            <person name="Liolios K."/>
            <person name="Pagani I."/>
            <person name="Ivanova N."/>
            <person name="Mavromatis K."/>
            <person name="Mikhailova N."/>
            <person name="Pati A."/>
            <person name="Chen A."/>
            <person name="Palaniappan K."/>
            <person name="Land M."/>
            <person name="Hauser L."/>
            <person name="Chang Y.J."/>
            <person name="Jeffries C.D."/>
            <person name="Brambilla E.M."/>
            <person name="Rohde M."/>
            <person name="Spring S."/>
            <person name="Sikorski J."/>
            <person name="Goker M."/>
            <person name="Woyke T."/>
            <person name="Bristow J."/>
            <person name="Eisen J.A."/>
            <person name="Markowitz V."/>
            <person name="Hugenholtz P."/>
            <person name="Kyrpides N.C."/>
            <person name="Klenk H.P."/>
            <person name="Detter J.C."/>
        </authorList>
    </citation>
    <scope>NUCLEOTIDE SEQUENCE [LARGE SCALE GENOMIC DNA]</scope>
    <source>
        <strain evidence="8">ATCC BAA-921 / DSM 16994 / JCM 11577 / YK-1</strain>
    </source>
</reference>
<dbReference type="eggNOG" id="COG2244">
    <property type="taxonomic scope" value="Bacteria"/>
</dbReference>
<protein>
    <recommendedName>
        <fullName evidence="9">Polysaccharide biosynthesis protein</fullName>
    </recommendedName>
</protein>
<accession>E4U0F4</accession>
<name>E4U0F4_SULKY</name>
<dbReference type="AlphaFoldDB" id="E4U0F4"/>
<evidence type="ECO:0000313" key="7">
    <source>
        <dbReference type="EMBL" id="ADR33251.1"/>
    </source>
</evidence>
<evidence type="ECO:0000256" key="3">
    <source>
        <dbReference type="ARBA" id="ARBA00022692"/>
    </source>
</evidence>
<evidence type="ECO:0000256" key="1">
    <source>
        <dbReference type="ARBA" id="ARBA00004651"/>
    </source>
</evidence>
<feature type="transmembrane region" description="Helical" evidence="6">
    <location>
        <begin position="180"/>
        <end position="202"/>
    </location>
</feature>
<keyword evidence="8" id="KW-1185">Reference proteome</keyword>
<dbReference type="HOGENOM" id="CLU_623921_0_0_7"/>
<proteinExistence type="predicted"/>
<dbReference type="RefSeq" id="WP_013459448.1">
    <property type="nucleotide sequence ID" value="NC_014762.1"/>
</dbReference>
<evidence type="ECO:0000313" key="8">
    <source>
        <dbReference type="Proteomes" id="UP000008721"/>
    </source>
</evidence>
<feature type="transmembrane region" description="Helical" evidence="6">
    <location>
        <begin position="90"/>
        <end position="111"/>
    </location>
</feature>
<feature type="transmembrane region" description="Helical" evidence="6">
    <location>
        <begin position="308"/>
        <end position="330"/>
    </location>
</feature>
<feature type="transmembrane region" description="Helical" evidence="6">
    <location>
        <begin position="236"/>
        <end position="254"/>
    </location>
</feature>
<feature type="transmembrane region" description="Helical" evidence="6">
    <location>
        <begin position="45"/>
        <end position="69"/>
    </location>
</feature>
<evidence type="ECO:0008006" key="9">
    <source>
        <dbReference type="Google" id="ProtNLM"/>
    </source>
</evidence>
<feature type="transmembrane region" description="Helical" evidence="6">
    <location>
        <begin position="350"/>
        <end position="371"/>
    </location>
</feature>
<dbReference type="InterPro" id="IPR050833">
    <property type="entry name" value="Poly_Biosynth_Transport"/>
</dbReference>
<comment type="subcellular location">
    <subcellularLocation>
        <location evidence="1">Cell membrane</location>
        <topology evidence="1">Multi-pass membrane protein</topology>
    </subcellularLocation>
</comment>
<dbReference type="EMBL" id="CP002355">
    <property type="protein sequence ID" value="ADR33251.1"/>
    <property type="molecule type" value="Genomic_DNA"/>
</dbReference>
<dbReference type="GO" id="GO:0005886">
    <property type="term" value="C:plasma membrane"/>
    <property type="evidence" value="ECO:0007669"/>
    <property type="project" value="UniProtKB-SubCell"/>
</dbReference>
<keyword evidence="5 6" id="KW-0472">Membrane</keyword>
<keyword evidence="4 6" id="KW-1133">Transmembrane helix</keyword>
<feature type="transmembrane region" description="Helical" evidence="6">
    <location>
        <begin position="408"/>
        <end position="426"/>
    </location>
</feature>
<dbReference type="STRING" id="709032.Sulku_0585"/>
<feature type="transmembrane region" description="Helical" evidence="6">
    <location>
        <begin position="7"/>
        <end position="25"/>
    </location>
</feature>
<organism evidence="7 8">
    <name type="scientific">Sulfuricurvum kujiense (strain ATCC BAA-921 / DSM 16994 / JCM 11577 / YK-1)</name>
    <dbReference type="NCBI Taxonomy" id="709032"/>
    <lineage>
        <taxon>Bacteria</taxon>
        <taxon>Pseudomonadati</taxon>
        <taxon>Campylobacterota</taxon>
        <taxon>Epsilonproteobacteria</taxon>
        <taxon>Campylobacterales</taxon>
        <taxon>Sulfurimonadaceae</taxon>
        <taxon>Sulfuricurvum</taxon>
    </lineage>
</organism>